<dbReference type="AlphaFoldDB" id="G0UU34"/>
<feature type="region of interest" description="Disordered" evidence="1">
    <location>
        <begin position="1"/>
        <end position="43"/>
    </location>
</feature>
<accession>G0UU34</accession>
<evidence type="ECO:0000313" key="2">
    <source>
        <dbReference type="EMBL" id="CCC92898.1"/>
    </source>
</evidence>
<gene>
    <name evidence="2" type="ORF">TCIL3000_9_2950</name>
</gene>
<feature type="compositionally biased region" description="Basic and acidic residues" evidence="1">
    <location>
        <begin position="18"/>
        <end position="30"/>
    </location>
</feature>
<feature type="compositionally biased region" description="Polar residues" evidence="1">
    <location>
        <begin position="1"/>
        <end position="17"/>
    </location>
</feature>
<name>G0UU34_TRYCI</name>
<protein>
    <recommendedName>
        <fullName evidence="3">SET domain-containing protein</fullName>
    </recommendedName>
</protein>
<proteinExistence type="predicted"/>
<dbReference type="EMBL" id="HE575322">
    <property type="protein sequence ID" value="CCC92898.1"/>
    <property type="molecule type" value="Genomic_DNA"/>
</dbReference>
<reference evidence="2" key="1">
    <citation type="journal article" date="2012" name="Proc. Natl. Acad. Sci. U.S.A.">
        <title>Antigenic diversity is generated by distinct evolutionary mechanisms in African trypanosome species.</title>
        <authorList>
            <person name="Jackson A.P."/>
            <person name="Berry A."/>
            <person name="Aslett M."/>
            <person name="Allison H.C."/>
            <person name="Burton P."/>
            <person name="Vavrova-Anderson J."/>
            <person name="Brown R."/>
            <person name="Browne H."/>
            <person name="Corton N."/>
            <person name="Hauser H."/>
            <person name="Gamble J."/>
            <person name="Gilderthorp R."/>
            <person name="Marcello L."/>
            <person name="McQuillan J."/>
            <person name="Otto T.D."/>
            <person name="Quail M.A."/>
            <person name="Sanders M.J."/>
            <person name="van Tonder A."/>
            <person name="Ginger M.L."/>
            <person name="Field M.C."/>
            <person name="Barry J.D."/>
            <person name="Hertz-Fowler C."/>
            <person name="Berriman M."/>
        </authorList>
    </citation>
    <scope>NUCLEOTIDE SEQUENCE</scope>
    <source>
        <strain evidence="2">IL3000</strain>
    </source>
</reference>
<feature type="compositionally biased region" description="Polar residues" evidence="1">
    <location>
        <begin position="309"/>
        <end position="321"/>
    </location>
</feature>
<feature type="region of interest" description="Disordered" evidence="1">
    <location>
        <begin position="309"/>
        <end position="334"/>
    </location>
</feature>
<organism evidence="2">
    <name type="scientific">Trypanosoma congolense (strain IL3000)</name>
    <dbReference type="NCBI Taxonomy" id="1068625"/>
    <lineage>
        <taxon>Eukaryota</taxon>
        <taxon>Discoba</taxon>
        <taxon>Euglenozoa</taxon>
        <taxon>Kinetoplastea</taxon>
        <taxon>Metakinetoplastina</taxon>
        <taxon>Trypanosomatida</taxon>
        <taxon>Trypanosomatidae</taxon>
        <taxon>Trypanosoma</taxon>
        <taxon>Nannomonas</taxon>
    </lineage>
</organism>
<evidence type="ECO:0000256" key="1">
    <source>
        <dbReference type="SAM" id="MobiDB-lite"/>
    </source>
</evidence>
<sequence>MTSAADDTDISFSSDTQQSHDDSYSVRDFESTSGCPADTFSDIRGETPARIQSLREFHQKRYDRFLQSYFGFDRKKRDNCLCDASKMSMRSIKSAMSGKRCNLPVASGDILRHTVVAVEGDACFHRMVLSARTLWGDEGDVPIDQPRSWPNARCIAIHYGLPQSSSGNGERFPRATLLAIMATTPVKAGVPIQVCLRSYERCVDEAAWYEQNFGSRCIENQEPANVAYGQKYFSEWPSNLSYYHSAGARHAGGEPVAGFPFTLLDMKETPELGKGQNGLFAAHPVPYATCFLYSGPTITRKDLEMLQGKSANGTSWPSSLHSADRDDDEVGGGSDYSSLGLPHNFNPNDATYALGLGSHTICFGQGLMRYANHRYNLSKFGNIELSTLVLTIESELSPWSKECSEAKKHQGHPRKWTRRGANRGKERVEMRSSCPNFMMKTEKRFKNSLAMGRRLLLEKESHLVIIPFFIVTTDIEPGHQLLAWSYGDEYDAQLERKVVCEDHLVPYCHAKLLDSRIQLDQRQPYGGHYRYGIGVGDVVWCRRPSLKGARDPVDDLFVVVETLPERVGYLLISSLVRCEVHWELQGLSHNEIDAEVSFFHVCRRIPAERCVIAHSDVVALLLADQDYMILSEEPTNASSYACKGCNCGDQFCSMSHIRVNATALRRATQLVVQNVRWDAADMVLLCGGLWDLLKHQKKSRHERKKALGHCS</sequence>
<dbReference type="VEuPathDB" id="TriTrypDB:TcIL3000_9_2950"/>
<evidence type="ECO:0008006" key="3">
    <source>
        <dbReference type="Google" id="ProtNLM"/>
    </source>
</evidence>